<accession>A0A3B1CTI4</accession>
<dbReference type="InterPro" id="IPR004408">
    <property type="entry name" value="Biotin_CoA_COase_ligase"/>
</dbReference>
<sequence length="281" mass="30941">MRGLLPEDLQSLAAFQEETDFYRFSFYDRVSSTNDLALKLAREGSPHGTVVIADSQERGRGRHGRAWYSPPGVNIYMSIILNPGAITFHPALVTLSASLAAVNAVNSCLLSQSGAGGIAGVPSVEVWPKWPNDIYCNHGKLGGILTEASTARETIRFMVAGMGINVNMRADRIPPDFRDNTTSLYSETGEVFDRGRIIVKILESFSHYYTLLFNDPASVIARWCKISHTINSYVKAITPQGNIYGTALGLDDRGFLRLGKDSGEEVYLSTAEIVHLRDHDR</sequence>
<dbReference type="PROSITE" id="PS51733">
    <property type="entry name" value="BPL_LPL_CATALYTIC"/>
    <property type="match status" value="1"/>
</dbReference>
<dbReference type="Pfam" id="PF02237">
    <property type="entry name" value="BPL_C"/>
    <property type="match status" value="1"/>
</dbReference>
<reference evidence="3" key="1">
    <citation type="submission" date="2018-06" db="EMBL/GenBank/DDBJ databases">
        <authorList>
            <person name="Zhirakovskaya E."/>
        </authorList>
    </citation>
    <scope>NUCLEOTIDE SEQUENCE</scope>
</reference>
<evidence type="ECO:0000256" key="1">
    <source>
        <dbReference type="ARBA" id="ARBA00022598"/>
    </source>
</evidence>
<dbReference type="InterPro" id="IPR004143">
    <property type="entry name" value="BPL_LPL_catalytic"/>
</dbReference>
<dbReference type="InterPro" id="IPR003142">
    <property type="entry name" value="BPL_C"/>
</dbReference>
<proteinExistence type="predicted"/>
<dbReference type="PANTHER" id="PTHR12835">
    <property type="entry name" value="BIOTIN PROTEIN LIGASE"/>
    <property type="match status" value="1"/>
</dbReference>
<protein>
    <recommendedName>
        <fullName evidence="2">BPL/LPL catalytic domain-containing protein</fullName>
    </recommendedName>
</protein>
<dbReference type="CDD" id="cd16442">
    <property type="entry name" value="BPL"/>
    <property type="match status" value="1"/>
</dbReference>
<dbReference type="Pfam" id="PF03099">
    <property type="entry name" value="BPL_LplA_LipB"/>
    <property type="match status" value="1"/>
</dbReference>
<dbReference type="AlphaFoldDB" id="A0A3B1CTI4"/>
<evidence type="ECO:0000313" key="3">
    <source>
        <dbReference type="EMBL" id="VAX33896.1"/>
    </source>
</evidence>
<gene>
    <name evidence="3" type="ORF">MNBD_NITROSPIRAE03-564</name>
</gene>
<keyword evidence="1" id="KW-0436">Ligase</keyword>
<name>A0A3B1CTI4_9ZZZZ</name>
<dbReference type="EMBL" id="UOGI01000217">
    <property type="protein sequence ID" value="VAX33896.1"/>
    <property type="molecule type" value="Genomic_DNA"/>
</dbReference>
<dbReference type="InterPro" id="IPR045864">
    <property type="entry name" value="aa-tRNA-synth_II/BPL/LPL"/>
</dbReference>
<evidence type="ECO:0000259" key="2">
    <source>
        <dbReference type="PROSITE" id="PS51733"/>
    </source>
</evidence>
<dbReference type="GO" id="GO:0005737">
    <property type="term" value="C:cytoplasm"/>
    <property type="evidence" value="ECO:0007669"/>
    <property type="project" value="TreeGrafter"/>
</dbReference>
<feature type="domain" description="BPL/LPL catalytic" evidence="2">
    <location>
        <begin position="7"/>
        <end position="213"/>
    </location>
</feature>
<dbReference type="GO" id="GO:0004077">
    <property type="term" value="F:biotin--[biotin carboxyl-carrier protein] ligase activity"/>
    <property type="evidence" value="ECO:0007669"/>
    <property type="project" value="InterPro"/>
</dbReference>
<dbReference type="NCBIfam" id="TIGR00121">
    <property type="entry name" value="birA_ligase"/>
    <property type="match status" value="1"/>
</dbReference>
<dbReference type="SUPFAM" id="SSF55681">
    <property type="entry name" value="Class II aaRS and biotin synthetases"/>
    <property type="match status" value="1"/>
</dbReference>
<dbReference type="PANTHER" id="PTHR12835:SF5">
    <property type="entry name" value="BIOTIN--PROTEIN LIGASE"/>
    <property type="match status" value="1"/>
</dbReference>
<dbReference type="Gene3D" id="3.30.930.10">
    <property type="entry name" value="Bira Bifunctional Protein, Domain 2"/>
    <property type="match status" value="1"/>
</dbReference>
<organism evidence="3">
    <name type="scientific">hydrothermal vent metagenome</name>
    <dbReference type="NCBI Taxonomy" id="652676"/>
    <lineage>
        <taxon>unclassified sequences</taxon>
        <taxon>metagenomes</taxon>
        <taxon>ecological metagenomes</taxon>
    </lineage>
</organism>
<dbReference type="Gene3D" id="2.30.30.100">
    <property type="match status" value="1"/>
</dbReference>